<organism evidence="6 7">
    <name type="scientific">Nonomuraea polychroma</name>
    <dbReference type="NCBI Taxonomy" id="46176"/>
    <lineage>
        <taxon>Bacteria</taxon>
        <taxon>Bacillati</taxon>
        <taxon>Actinomycetota</taxon>
        <taxon>Actinomycetes</taxon>
        <taxon>Streptosporangiales</taxon>
        <taxon>Streptosporangiaceae</taxon>
        <taxon>Nonomuraea</taxon>
    </lineage>
</organism>
<evidence type="ECO:0000256" key="5">
    <source>
        <dbReference type="SAM" id="SignalP"/>
    </source>
</evidence>
<dbReference type="GO" id="GO:0016020">
    <property type="term" value="C:membrane"/>
    <property type="evidence" value="ECO:0007669"/>
    <property type="project" value="UniProtKB-SubCell"/>
</dbReference>
<evidence type="ECO:0000256" key="4">
    <source>
        <dbReference type="ARBA" id="ARBA00023136"/>
    </source>
</evidence>
<dbReference type="EMBL" id="SAUN01000001">
    <property type="protein sequence ID" value="RVX43140.1"/>
    <property type="molecule type" value="Genomic_DNA"/>
</dbReference>
<evidence type="ECO:0000313" key="6">
    <source>
        <dbReference type="EMBL" id="RVX43140.1"/>
    </source>
</evidence>
<protein>
    <submittedName>
        <fullName evidence="6">Putative metalloprotease</fullName>
    </submittedName>
</protein>
<dbReference type="Proteomes" id="UP000284824">
    <property type="component" value="Unassembled WGS sequence"/>
</dbReference>
<dbReference type="PANTHER" id="PTHR30168">
    <property type="entry name" value="PUTATIVE MEMBRANE PROTEIN YPFJ"/>
    <property type="match status" value="1"/>
</dbReference>
<evidence type="ECO:0000256" key="1">
    <source>
        <dbReference type="ARBA" id="ARBA00004167"/>
    </source>
</evidence>
<reference evidence="6 7" key="1">
    <citation type="submission" date="2019-01" db="EMBL/GenBank/DDBJ databases">
        <title>Sequencing the genomes of 1000 actinobacteria strains.</title>
        <authorList>
            <person name="Klenk H.-P."/>
        </authorList>
    </citation>
    <scope>NUCLEOTIDE SEQUENCE [LARGE SCALE GENOMIC DNA]</scope>
    <source>
        <strain evidence="6 7">DSM 43925</strain>
    </source>
</reference>
<accession>A0A438MBM9</accession>
<keyword evidence="5" id="KW-0732">Signal</keyword>
<keyword evidence="6" id="KW-0482">Metalloprotease</keyword>
<evidence type="ECO:0000313" key="7">
    <source>
        <dbReference type="Proteomes" id="UP000284824"/>
    </source>
</evidence>
<dbReference type="OrthoDB" id="9774900at2"/>
<dbReference type="GO" id="GO:0008237">
    <property type="term" value="F:metallopeptidase activity"/>
    <property type="evidence" value="ECO:0007669"/>
    <property type="project" value="UniProtKB-KW"/>
</dbReference>
<keyword evidence="4" id="KW-0472">Membrane</keyword>
<proteinExistence type="predicted"/>
<keyword evidence="3" id="KW-1133">Transmembrane helix</keyword>
<feature type="signal peptide" evidence="5">
    <location>
        <begin position="1"/>
        <end position="24"/>
    </location>
</feature>
<feature type="chain" id="PRO_5019259932" evidence="5">
    <location>
        <begin position="25"/>
        <end position="270"/>
    </location>
</feature>
<keyword evidence="6" id="KW-0378">Hydrolase</keyword>
<dbReference type="RefSeq" id="WP_127935121.1">
    <property type="nucleotide sequence ID" value="NZ_SAUN01000001.1"/>
</dbReference>
<comment type="subcellular location">
    <subcellularLocation>
        <location evidence="1">Membrane</location>
        <topology evidence="1">Single-pass membrane protein</topology>
    </subcellularLocation>
</comment>
<gene>
    <name evidence="6" type="ORF">EDD27_5811</name>
</gene>
<name>A0A438MBM9_9ACTN</name>
<dbReference type="Pfam" id="PF04228">
    <property type="entry name" value="Zn_peptidase"/>
    <property type="match status" value="1"/>
</dbReference>
<comment type="caution">
    <text evidence="6">The sequence shown here is derived from an EMBL/GenBank/DDBJ whole genome shotgun (WGS) entry which is preliminary data.</text>
</comment>
<dbReference type="InterPro" id="IPR007343">
    <property type="entry name" value="Uncharacterised_pept_Zn_put"/>
</dbReference>
<keyword evidence="2" id="KW-0812">Transmembrane</keyword>
<keyword evidence="7" id="KW-1185">Reference proteome</keyword>
<dbReference type="PANTHER" id="PTHR30168:SF0">
    <property type="entry name" value="INNER MEMBRANE PROTEIN"/>
    <property type="match status" value="1"/>
</dbReference>
<sequence length="270" mass="28932">MRIPRLALMAGAMASVLFAGTAHAATASAPAYKPVLVKNPIYKTGELGLETCEEPKVLTGSADEVRSYMDVMLDCLNAAWEPKIKKAGFAFSKPSFQVVTKVGAPTGCGKYPAVALALYCPANKKISLLVQPALVEEQADMLLLVTVAHEYGHHIQQLTGILKAQTSYNGKNEAKVLDEMRRLELQAECLSGAFIGDVWHSLGRRQTEFDLLVKGGGSGAGLGLIGVKVEDWGEKTHGKPTTVGRWLKRGFDTESAGGCNTFKAPKSQVI</sequence>
<evidence type="ECO:0000256" key="3">
    <source>
        <dbReference type="ARBA" id="ARBA00022989"/>
    </source>
</evidence>
<dbReference type="AlphaFoldDB" id="A0A438MBM9"/>
<evidence type="ECO:0000256" key="2">
    <source>
        <dbReference type="ARBA" id="ARBA00022692"/>
    </source>
</evidence>
<keyword evidence="6" id="KW-0645">Protease</keyword>
<dbReference type="GO" id="GO:0006508">
    <property type="term" value="P:proteolysis"/>
    <property type="evidence" value="ECO:0007669"/>
    <property type="project" value="UniProtKB-KW"/>
</dbReference>